<reference evidence="2" key="1">
    <citation type="journal article" date="2014" name="Nat. Commun.">
        <title>The rainbow trout genome provides novel insights into evolution after whole-genome duplication in vertebrates.</title>
        <authorList>
            <person name="Berthelot C."/>
            <person name="Brunet F."/>
            <person name="Chalopin D."/>
            <person name="Juanchich A."/>
            <person name="Bernard M."/>
            <person name="Noel B."/>
            <person name="Bento P."/>
            <person name="Da Silva C."/>
            <person name="Labadie K."/>
            <person name="Alberti A."/>
            <person name="Aury J.M."/>
            <person name="Louis A."/>
            <person name="Dehais P."/>
            <person name="Bardou P."/>
            <person name="Montfort J."/>
            <person name="Klopp C."/>
            <person name="Cabau C."/>
            <person name="Gaspin C."/>
            <person name="Thorgaard G.H."/>
            <person name="Boussaha M."/>
            <person name="Quillet E."/>
            <person name="Guyomard R."/>
            <person name="Galiana D."/>
            <person name="Bobe J."/>
            <person name="Volff J.N."/>
            <person name="Genet C."/>
            <person name="Wincker P."/>
            <person name="Jaillon O."/>
            <person name="Roest Crollius H."/>
            <person name="Guiguen Y."/>
        </authorList>
    </citation>
    <scope>NUCLEOTIDE SEQUENCE [LARGE SCALE GENOMIC DNA]</scope>
</reference>
<proteinExistence type="predicted"/>
<gene>
    <name evidence="2" type="ORF">GSONMT00003921001</name>
</gene>
<dbReference type="PaxDb" id="8022-A0A060XBG9"/>
<accession>A0A060XBG9</accession>
<organism evidence="2 3">
    <name type="scientific">Oncorhynchus mykiss</name>
    <name type="common">Rainbow trout</name>
    <name type="synonym">Salmo gairdneri</name>
    <dbReference type="NCBI Taxonomy" id="8022"/>
    <lineage>
        <taxon>Eukaryota</taxon>
        <taxon>Metazoa</taxon>
        <taxon>Chordata</taxon>
        <taxon>Craniata</taxon>
        <taxon>Vertebrata</taxon>
        <taxon>Euteleostomi</taxon>
        <taxon>Actinopterygii</taxon>
        <taxon>Neopterygii</taxon>
        <taxon>Teleostei</taxon>
        <taxon>Protacanthopterygii</taxon>
        <taxon>Salmoniformes</taxon>
        <taxon>Salmonidae</taxon>
        <taxon>Salmoninae</taxon>
        <taxon>Oncorhynchus</taxon>
    </lineage>
</organism>
<reference evidence="2" key="2">
    <citation type="submission" date="2014-03" db="EMBL/GenBank/DDBJ databases">
        <authorList>
            <person name="Genoscope - CEA"/>
        </authorList>
    </citation>
    <scope>NUCLEOTIDE SEQUENCE</scope>
</reference>
<feature type="region of interest" description="Disordered" evidence="1">
    <location>
        <begin position="1"/>
        <end position="39"/>
    </location>
</feature>
<evidence type="ECO:0000313" key="3">
    <source>
        <dbReference type="Proteomes" id="UP000193380"/>
    </source>
</evidence>
<name>A0A060XBG9_ONCMY</name>
<feature type="compositionally biased region" description="Polar residues" evidence="1">
    <location>
        <begin position="16"/>
        <end position="29"/>
    </location>
</feature>
<protein>
    <submittedName>
        <fullName evidence="2">Uncharacterized protein</fullName>
    </submittedName>
</protein>
<dbReference type="Proteomes" id="UP000193380">
    <property type="component" value="Unassembled WGS sequence"/>
</dbReference>
<dbReference type="AlphaFoldDB" id="A0A060XBG9"/>
<evidence type="ECO:0000313" key="2">
    <source>
        <dbReference type="EMBL" id="CDQ74649.1"/>
    </source>
</evidence>
<evidence type="ECO:0000256" key="1">
    <source>
        <dbReference type="SAM" id="MobiDB-lite"/>
    </source>
</evidence>
<dbReference type="EMBL" id="FR904988">
    <property type="protein sequence ID" value="CDQ74649.1"/>
    <property type="molecule type" value="Genomic_DNA"/>
</dbReference>
<sequence>MKMMSDRQRPPGVPSIPSNSMCGGASSRQGPGPYLIFDDNDPKPTAARVCIANEGINWVKTAAESPDLNPI</sequence>